<feature type="region of interest" description="Disordered" evidence="1">
    <location>
        <begin position="618"/>
        <end position="733"/>
    </location>
</feature>
<feature type="compositionally biased region" description="Low complexity" evidence="1">
    <location>
        <begin position="637"/>
        <end position="646"/>
    </location>
</feature>
<dbReference type="RefSeq" id="WP_226599022.1">
    <property type="nucleotide sequence ID" value="NZ_BNDY01000014.1"/>
</dbReference>
<gene>
    <name evidence="2" type="ORF">Sviol_41030</name>
</gene>
<protein>
    <submittedName>
        <fullName evidence="2">Uncharacterized protein</fullName>
    </submittedName>
</protein>
<sequence>MTEQTTERPARTPAPRKPLRVVNGTGTGSPQDRETLVHIPGTDSIYLDLEADRLVKRKGDRPTVYLDWAPRLLAWWTDAENVPVYRVSVREQEGYLAPETLRDGTAWDQFDHAAGHDVRNVREALAGAVKVQRRTIPKAPGLGILGWHEINGEWVYVSADRCFGPAGEVDVNVNTTADESALPPAPTGDRLREVVTLSLSVLDAAVMRVSAPAMCAAWLAPLLSLFGSQNLPRFVPWMWSDGQARVFGVFKSSFAAIVQAHSGTGYRGESDLLPAADITVPALATFLGERKDGLGILDDYKRGETASVSNKTQGTMESALRLGTNRQPRKLRKHRGPGLAKTLACMALLFVTAECLPLFDSGSTHDRTFPFQVHKGDIDAAKLTVLQDRIEDFPEAGAAYVQWLAANHGQVTTFLTNRFRELRTELRDEQKVTGRACSHVAHLLCAAEVFTRFAVETGVLTEDRRAALFAQIEAALIEAATATVTELAEDQPHEVWLRELRTLFSTGRLYAATAGTSPGGAPGEYTEALGWTSERKDAPAGYALPEGLAVVETLLDAEMRKLGKGLSVGGVNLRRLLAAKGIIRAVQWSDNKHEHLHRVTVGRARPWYPVVPWEVFFGTEDGTPQPPQGGQDGQGGPAAPQGPQDPRTAPEAPICRGCGTPLDAKAPDPSGYHPGCDPEVNAGPASVAEPLPEPDPEQETEPEQETPAEVPAPRTEAPPAGRPQARREPRTARSIADRVAAALEAAGGDTDAATAALIKQAIPDSVELLEEVRTTGRYEFTAHPPTEPEILRKRGRQANQIWEARPNWTNKTVPAGTEVDRLDTNAAYLSALNTHLPIGTLVHQEGPEFNRRRSGAYRITPPEWTHTDLPNPLGNREEGGPLWVTRPTLQLLCDLSTEKYGSLCAPPVVHESWTSGSSESLLRQFRDMLRDARAEAIATGDTVTLEYIKPMYSKFVSTMIKESRFNH</sequence>
<evidence type="ECO:0000313" key="3">
    <source>
        <dbReference type="Proteomes" id="UP001050808"/>
    </source>
</evidence>
<evidence type="ECO:0000256" key="1">
    <source>
        <dbReference type="SAM" id="MobiDB-lite"/>
    </source>
</evidence>
<name>A0ABQ3QR12_9ACTN</name>
<keyword evidence="3" id="KW-1185">Reference proteome</keyword>
<accession>A0ABQ3QR12</accession>
<reference evidence="2" key="1">
    <citation type="submission" date="2024-05" db="EMBL/GenBank/DDBJ databases">
        <title>Whole genome shotgun sequence of Streptomyces violascens NBRC 12920.</title>
        <authorList>
            <person name="Komaki H."/>
            <person name="Tamura T."/>
        </authorList>
    </citation>
    <scope>NUCLEOTIDE SEQUENCE</scope>
    <source>
        <strain evidence="2">NBRC 12920</strain>
    </source>
</reference>
<organism evidence="2 3">
    <name type="scientific">Streptomyces violascens</name>
    <dbReference type="NCBI Taxonomy" id="67381"/>
    <lineage>
        <taxon>Bacteria</taxon>
        <taxon>Bacillati</taxon>
        <taxon>Actinomycetota</taxon>
        <taxon>Actinomycetes</taxon>
        <taxon>Kitasatosporales</taxon>
        <taxon>Streptomycetaceae</taxon>
        <taxon>Streptomyces</taxon>
    </lineage>
</organism>
<evidence type="ECO:0000313" key="2">
    <source>
        <dbReference type="EMBL" id="GHI39695.1"/>
    </source>
</evidence>
<dbReference type="EMBL" id="BNDY01000014">
    <property type="protein sequence ID" value="GHI39695.1"/>
    <property type="molecule type" value="Genomic_DNA"/>
</dbReference>
<proteinExistence type="predicted"/>
<feature type="compositionally biased region" description="Acidic residues" evidence="1">
    <location>
        <begin position="692"/>
        <end position="706"/>
    </location>
</feature>
<dbReference type="Proteomes" id="UP001050808">
    <property type="component" value="Unassembled WGS sequence"/>
</dbReference>
<feature type="compositionally biased region" description="Basic and acidic residues" evidence="1">
    <location>
        <begin position="1"/>
        <end position="10"/>
    </location>
</feature>
<feature type="region of interest" description="Disordered" evidence="1">
    <location>
        <begin position="1"/>
        <end position="34"/>
    </location>
</feature>
<comment type="caution">
    <text evidence="2">The sequence shown here is derived from an EMBL/GenBank/DDBJ whole genome shotgun (WGS) entry which is preliminary data.</text>
</comment>